<keyword evidence="2" id="KW-0067">ATP-binding</keyword>
<dbReference type="Proteomes" id="UP001157355">
    <property type="component" value="Unassembled WGS sequence"/>
</dbReference>
<dbReference type="InterPro" id="IPR058031">
    <property type="entry name" value="AAA_lid_NorR"/>
</dbReference>
<reference evidence="4 5" key="1">
    <citation type="journal article" date="2014" name="Int. J. Syst. Evol. Microbiol.">
        <title>Complete genome sequence of Corynebacterium casei LMG S-19264T (=DSM 44701T), isolated from a smear-ripened cheese.</title>
        <authorList>
            <consortium name="US DOE Joint Genome Institute (JGI-PGF)"/>
            <person name="Walter F."/>
            <person name="Albersmeier A."/>
            <person name="Kalinowski J."/>
            <person name="Ruckert C."/>
        </authorList>
    </citation>
    <scope>NUCLEOTIDE SEQUENCE [LARGE SCALE GENOMIC DNA]</scope>
    <source>
        <strain evidence="4 5">NBRC 111766</strain>
    </source>
</reference>
<comment type="caution">
    <text evidence="4">The sequence shown here is derived from an EMBL/GenBank/DDBJ whole genome shotgun (WGS) entry which is preliminary data.</text>
</comment>
<dbReference type="SUPFAM" id="SSF52540">
    <property type="entry name" value="P-loop containing nucleoside triphosphate hydrolases"/>
    <property type="match status" value="1"/>
</dbReference>
<dbReference type="Gene3D" id="1.10.8.60">
    <property type="match status" value="1"/>
</dbReference>
<protein>
    <submittedName>
        <fullName evidence="4">Transcriptional regulator</fullName>
    </submittedName>
</protein>
<dbReference type="EMBL" id="BSPP01000003">
    <property type="protein sequence ID" value="GLS85672.1"/>
    <property type="molecule type" value="Genomic_DNA"/>
</dbReference>
<dbReference type="PANTHER" id="PTHR32071">
    <property type="entry name" value="TRANSCRIPTIONAL REGULATORY PROTEIN"/>
    <property type="match status" value="1"/>
</dbReference>
<gene>
    <name evidence="4" type="primary">rtcR</name>
    <name evidence="4" type="ORF">GCM10010873_06450</name>
</gene>
<keyword evidence="5" id="KW-1185">Reference proteome</keyword>
<evidence type="ECO:0000313" key="5">
    <source>
        <dbReference type="Proteomes" id="UP001157355"/>
    </source>
</evidence>
<dbReference type="InterPro" id="IPR017183">
    <property type="entry name" value="Sigma54_dep_tscrpt_act_RtcR"/>
</dbReference>
<evidence type="ECO:0000259" key="3">
    <source>
        <dbReference type="PROSITE" id="PS50045"/>
    </source>
</evidence>
<dbReference type="Gene3D" id="3.40.50.300">
    <property type="entry name" value="P-loop containing nucleotide triphosphate hydrolases"/>
    <property type="match status" value="1"/>
</dbReference>
<dbReference type="AlphaFoldDB" id="A0AA37TQC7"/>
<evidence type="ECO:0000256" key="2">
    <source>
        <dbReference type="ARBA" id="ARBA00022840"/>
    </source>
</evidence>
<dbReference type="GO" id="GO:0005524">
    <property type="term" value="F:ATP binding"/>
    <property type="evidence" value="ECO:0007669"/>
    <property type="project" value="UniProtKB-KW"/>
</dbReference>
<dbReference type="Pfam" id="PF00158">
    <property type="entry name" value="Sigma54_activat"/>
    <property type="match status" value="1"/>
</dbReference>
<dbReference type="InterPro" id="IPR009715">
    <property type="entry name" value="RtcR"/>
</dbReference>
<dbReference type="InterPro" id="IPR003593">
    <property type="entry name" value="AAA+_ATPase"/>
</dbReference>
<accession>A0AA37TQC7</accession>
<evidence type="ECO:0000313" key="4">
    <source>
        <dbReference type="EMBL" id="GLS85672.1"/>
    </source>
</evidence>
<dbReference type="InterPro" id="IPR027417">
    <property type="entry name" value="P-loop_NTPase"/>
</dbReference>
<dbReference type="Pfam" id="PF25601">
    <property type="entry name" value="AAA_lid_14"/>
    <property type="match status" value="1"/>
</dbReference>
<dbReference type="PROSITE" id="PS50045">
    <property type="entry name" value="SIGMA54_INTERACT_4"/>
    <property type="match status" value="1"/>
</dbReference>
<name>A0AA37TQC7_9RHOB</name>
<proteinExistence type="predicted"/>
<feature type="domain" description="Sigma-54 factor interaction" evidence="3">
    <location>
        <begin position="178"/>
        <end position="416"/>
    </location>
</feature>
<sequence>MRNVVIGFLGTQLDMGKNRAWRPSVELTRHAKLPVDRFELLHDQRYATLAGRIQQAIAVVSPETEVRLVRMDMANPWDFEEVYGKLFDFAKDYGFDEDRERYHVHLTTGTHVAQICWFLLTESRHIPAKLLQSGPPRGDDTPYGTIDVIDLDLSRYNALQQRFDAISRESVSLLKGGIESQTPAYNALMDRLEMVVTQSDAPLLLLGENGTGKSHLAQRIYELKLQRRRVKGRLVQINCATLRGANALAALFGQRRSVTGIAGTERAGLLREADGGVLLLEEIDALEPDAQAFLLQAIETGRYYPVGSDSEVTSRFQLIATANAELGTLVASNRLRPDLFAVLNQWCFRTLPLRARRADVEAHIAHFRANAERILGRSVGFNADAMARFVRFAHDPATPWRGNFRDLSASVHRLCTLAERGRVTAAMVEEEIETLGQQWQSTAADADLALLAEVLSEPQSLDEFDRAQLAAVIRACRDSSSISAAGRRLFAASRQDKNSQNDADRLRKYLARFELDWASVQTAMSNNMAK</sequence>
<dbReference type="SMART" id="SM00382">
    <property type="entry name" value="AAA"/>
    <property type="match status" value="1"/>
</dbReference>
<dbReference type="CDD" id="cd00009">
    <property type="entry name" value="AAA"/>
    <property type="match status" value="1"/>
</dbReference>
<evidence type="ECO:0000256" key="1">
    <source>
        <dbReference type="ARBA" id="ARBA00022741"/>
    </source>
</evidence>
<dbReference type="PANTHER" id="PTHR32071:SF14">
    <property type="entry name" value="TRANSCRIPTIONAL REGULATORY PROTEIN RTCR"/>
    <property type="match status" value="1"/>
</dbReference>
<dbReference type="GO" id="GO:0003700">
    <property type="term" value="F:DNA-binding transcription factor activity"/>
    <property type="evidence" value="ECO:0007669"/>
    <property type="project" value="InterPro"/>
</dbReference>
<dbReference type="InterPro" id="IPR002078">
    <property type="entry name" value="Sigma_54_int"/>
</dbReference>
<keyword evidence="1" id="KW-0547">Nucleotide-binding</keyword>
<organism evidence="4 5">
    <name type="scientific">Cypionkella aquatica</name>
    <dbReference type="NCBI Taxonomy" id="1756042"/>
    <lineage>
        <taxon>Bacteria</taxon>
        <taxon>Pseudomonadati</taxon>
        <taxon>Pseudomonadota</taxon>
        <taxon>Alphaproteobacteria</taxon>
        <taxon>Rhodobacterales</taxon>
        <taxon>Paracoccaceae</taxon>
        <taxon>Cypionkella</taxon>
    </lineage>
</organism>
<dbReference type="PIRSF" id="PIRSF037354">
    <property type="entry name" value="Txn_actvtr_RtcR"/>
    <property type="match status" value="1"/>
</dbReference>
<dbReference type="Pfam" id="PF06956">
    <property type="entry name" value="RtcR"/>
    <property type="match status" value="1"/>
</dbReference>
<dbReference type="RefSeq" id="WP_284323896.1">
    <property type="nucleotide sequence ID" value="NZ_BSPP01000003.1"/>
</dbReference>